<keyword evidence="1" id="KW-0853">WD repeat</keyword>
<feature type="region of interest" description="Disordered" evidence="2">
    <location>
        <begin position="694"/>
        <end position="727"/>
    </location>
</feature>
<feature type="region of interest" description="Disordered" evidence="2">
    <location>
        <begin position="397"/>
        <end position="421"/>
    </location>
</feature>
<dbReference type="InterPro" id="IPR001680">
    <property type="entry name" value="WD40_rpt"/>
</dbReference>
<sequence length="1241" mass="135968">MDDLRKGASNGDPDHCTEATPGDATSEAKAAFMKSLDGVQYCGSFNLKAAQALCRETGPKSKLLEIYDRKRSSLVLGNVHKNLDGAQKSSNKSSTLKNSDVSSQEMAMLLNGYSDNRHFVGAKFRPRSSWHSRSNSLPSSVSDLSRKCKRSERASDSQKENGLSSSSSIAFPSRNTKSKQRPQKQSASTSHVLSGGQRVITMKVESVFTAEPSSAMAAGVSPKAKTDANVSEINADKKCHSKNVVNVIQETAPNHNQETFGSTTRATRSAKSLTLKSDLGHHEKKLRHSVSLSKLKLSGDRATTSQTDAQKKVKMMSTNETVCTESQPANEKLCCQSNLTNKTTENRLVSNLKTLETNMATMERKLTVFKGCDIRELESTNISGMTLKENRTIKTSTDSLEEPTKVHKSKHVGHGHHEGSCLKRVPSEDMLNEMFELTKYDKFINNKFVDDEQSGYSGSRSGLSDVEMRNGISHDCSGSGKKRQIGASDPYQRMVSGKVASDGTKLAKPVTKTERNFAPQTVVIPTGSDMCQSSKTKMTSKSEKSSGMLRPKNGEKSSCKTKPQMRDSTPLKSSLSLKQQSHHVRNKTRRSVTFADARHLTMTTETKTSTVPSSNEKLVSPKTSCSDGGNLSHDVSVKVGYECCDDVIALKSEDNILAGDGRFKNSVVETMEDPVQNEQDSGVIADMLIESSEGGSLNTSLEPADSTWPASPPPVTPQAPPASHSVSVGNTHSLDSQMNIQDGVGSALCVRLPQAATQLDKPTAGSTTNTMPAVEVVSKLPEKTDSDKIKTIHELADDKTPIVRDQMSLMYKLEYKRDTSPQFNNSNPNTPVFRPRKTPVDLLELNHVNGASSDNCELHSLSHDSSRTSSSTPRGLQMLPHPHQPSTLSPRTRIADGGCHPNTGIMSPGELLRMAAKEIMLTPSVTYDDVWRPESSTTTSSYVSPVYTNIRERSGPDRLPHKDSRLPSSKSSAHLKLASTASLRTPPDLSCPTPDTIVRESRAAQEIIKSVTSKETNTLNDAASNGKLIQKPTASQGGSVLQYEDTFLRYTARCRAKKQEFLSAKVKTRSDVDVQTKSSPIDVMNYCIQYKHQPIRCKYSTQKLNSQPIKDRDTCHMTEACPVRKKSSSLRTDNMRKHFDKAREDHVIKDMEVVYKRSKHHKGSIYCVGWNPLGDIIATGSNDKTIKMMRYNADTHVIGADMELTFHDGTIRDLVFMQDTSNRSSLLISGGAGDCKVYVTD</sequence>
<dbReference type="SUPFAM" id="SSF50978">
    <property type="entry name" value="WD40 repeat-like"/>
    <property type="match status" value="1"/>
</dbReference>
<feature type="compositionally biased region" description="Basic and acidic residues" evidence="2">
    <location>
        <begin position="1"/>
        <end position="17"/>
    </location>
</feature>
<feature type="compositionally biased region" description="Basic residues" evidence="2">
    <location>
        <begin position="580"/>
        <end position="590"/>
    </location>
</feature>
<dbReference type="Gene3D" id="2.130.10.10">
    <property type="entry name" value="YVTN repeat-like/Quinoprotein amine dehydrogenase"/>
    <property type="match status" value="1"/>
</dbReference>
<proteinExistence type="predicted"/>
<dbReference type="PANTHER" id="PTHR19863">
    <property type="entry name" value="NEMITIN (NEURONAL ENRICHED MAP INTERACTING PROTEIN) HOMOLOG"/>
    <property type="match status" value="1"/>
</dbReference>
<feature type="compositionally biased region" description="Polar residues" evidence="2">
    <location>
        <begin position="160"/>
        <end position="175"/>
    </location>
</feature>
<dbReference type="Proteomes" id="UP001208570">
    <property type="component" value="Unassembled WGS sequence"/>
</dbReference>
<dbReference type="SMART" id="SM00320">
    <property type="entry name" value="WD40"/>
    <property type="match status" value="2"/>
</dbReference>
<evidence type="ECO:0000256" key="1">
    <source>
        <dbReference type="PROSITE-ProRule" id="PRU00221"/>
    </source>
</evidence>
<feature type="compositionally biased region" description="Low complexity" evidence="2">
    <location>
        <begin position="132"/>
        <end position="143"/>
    </location>
</feature>
<feature type="repeat" description="WD" evidence="1">
    <location>
        <begin position="1158"/>
        <end position="1188"/>
    </location>
</feature>
<organism evidence="3 4">
    <name type="scientific">Paralvinella palmiformis</name>
    <dbReference type="NCBI Taxonomy" id="53620"/>
    <lineage>
        <taxon>Eukaryota</taxon>
        <taxon>Metazoa</taxon>
        <taxon>Spiralia</taxon>
        <taxon>Lophotrochozoa</taxon>
        <taxon>Annelida</taxon>
        <taxon>Polychaeta</taxon>
        <taxon>Sedentaria</taxon>
        <taxon>Canalipalpata</taxon>
        <taxon>Terebellida</taxon>
        <taxon>Terebelliformia</taxon>
        <taxon>Alvinellidae</taxon>
        <taxon>Paralvinella</taxon>
    </lineage>
</organism>
<feature type="compositionally biased region" description="Pro residues" evidence="2">
    <location>
        <begin position="710"/>
        <end position="720"/>
    </location>
</feature>
<reference evidence="3" key="1">
    <citation type="journal article" date="2023" name="Mol. Biol. Evol.">
        <title>Third-Generation Sequencing Reveals the Adaptive Role of the Epigenome in Three Deep-Sea Polychaetes.</title>
        <authorList>
            <person name="Perez M."/>
            <person name="Aroh O."/>
            <person name="Sun Y."/>
            <person name="Lan Y."/>
            <person name="Juniper S.K."/>
            <person name="Young C.R."/>
            <person name="Angers B."/>
            <person name="Qian P.Y."/>
        </authorList>
    </citation>
    <scope>NUCLEOTIDE SEQUENCE</scope>
    <source>
        <strain evidence="3">P08H-3</strain>
    </source>
</reference>
<dbReference type="PANTHER" id="PTHR19863:SF5">
    <property type="entry name" value="WD REPEAT-CONTAINING PROTEIN 47"/>
    <property type="match status" value="1"/>
</dbReference>
<evidence type="ECO:0000313" key="4">
    <source>
        <dbReference type="Proteomes" id="UP001208570"/>
    </source>
</evidence>
<feature type="region of interest" description="Disordered" evidence="2">
    <location>
        <begin position="453"/>
        <end position="489"/>
    </location>
</feature>
<feature type="region of interest" description="Disordered" evidence="2">
    <location>
        <begin position="126"/>
        <end position="195"/>
    </location>
</feature>
<dbReference type="PROSITE" id="PS50082">
    <property type="entry name" value="WD_REPEATS_2"/>
    <property type="match status" value="1"/>
</dbReference>
<feature type="compositionally biased region" description="Polar residues" evidence="2">
    <location>
        <begin position="183"/>
        <end position="192"/>
    </location>
</feature>
<feature type="region of interest" description="Disordered" evidence="2">
    <location>
        <begin position="948"/>
        <end position="994"/>
    </location>
</feature>
<dbReference type="InterPro" id="IPR015943">
    <property type="entry name" value="WD40/YVTN_repeat-like_dom_sf"/>
</dbReference>
<feature type="compositionally biased region" description="Low complexity" evidence="2">
    <location>
        <begin position="968"/>
        <end position="983"/>
    </location>
</feature>
<feature type="region of interest" description="Disordered" evidence="2">
    <location>
        <begin position="525"/>
        <end position="591"/>
    </location>
</feature>
<gene>
    <name evidence="3" type="ORF">LSH36_159g06017</name>
</gene>
<dbReference type="EMBL" id="JAODUP010000159">
    <property type="protein sequence ID" value="KAK2159072.1"/>
    <property type="molecule type" value="Genomic_DNA"/>
</dbReference>
<feature type="compositionally biased region" description="Basic and acidic residues" evidence="2">
    <location>
        <begin position="950"/>
        <end position="965"/>
    </location>
</feature>
<dbReference type="AlphaFoldDB" id="A0AAD9JTN7"/>
<dbReference type="InterPro" id="IPR036322">
    <property type="entry name" value="WD40_repeat_dom_sf"/>
</dbReference>
<dbReference type="Pfam" id="PF00400">
    <property type="entry name" value="WD40"/>
    <property type="match status" value="1"/>
</dbReference>
<accession>A0AAD9JTN7</accession>
<feature type="region of interest" description="Disordered" evidence="2">
    <location>
        <begin position="1"/>
        <end position="24"/>
    </location>
</feature>
<evidence type="ECO:0000256" key="2">
    <source>
        <dbReference type="SAM" id="MobiDB-lite"/>
    </source>
</evidence>
<name>A0AAD9JTN7_9ANNE</name>
<protein>
    <submittedName>
        <fullName evidence="3">Uncharacterized protein</fullName>
    </submittedName>
</protein>
<feature type="region of interest" description="Disordered" evidence="2">
    <location>
        <begin position="859"/>
        <end position="905"/>
    </location>
</feature>
<evidence type="ECO:0000313" key="3">
    <source>
        <dbReference type="EMBL" id="KAK2159072.1"/>
    </source>
</evidence>
<dbReference type="InterPro" id="IPR040067">
    <property type="entry name" value="WDR47"/>
</dbReference>
<comment type="caution">
    <text evidence="3">The sequence shown here is derived from an EMBL/GenBank/DDBJ whole genome shotgun (WGS) entry which is preliminary data.</text>
</comment>
<keyword evidence="4" id="KW-1185">Reference proteome</keyword>
<feature type="region of interest" description="Disordered" evidence="2">
    <location>
        <begin position="604"/>
        <end position="628"/>
    </location>
</feature>